<dbReference type="Pfam" id="PF19358">
    <property type="entry name" value="DUF5935"/>
    <property type="match status" value="1"/>
</dbReference>
<dbReference type="InterPro" id="IPR017528">
    <property type="entry name" value="CHP03097O-antigen_lig-rel"/>
</dbReference>
<feature type="transmembrane region" description="Helical" evidence="5">
    <location>
        <begin position="236"/>
        <end position="255"/>
    </location>
</feature>
<proteinExistence type="predicted"/>
<evidence type="ECO:0000256" key="1">
    <source>
        <dbReference type="ARBA" id="ARBA00004141"/>
    </source>
</evidence>
<evidence type="ECO:0000313" key="8">
    <source>
        <dbReference type="EMBL" id="MCV2886040.1"/>
    </source>
</evidence>
<evidence type="ECO:0000256" key="2">
    <source>
        <dbReference type="ARBA" id="ARBA00022692"/>
    </source>
</evidence>
<feature type="transmembrane region" description="Helical" evidence="5">
    <location>
        <begin position="393"/>
        <end position="412"/>
    </location>
</feature>
<keyword evidence="8" id="KW-0436">Ligase</keyword>
<dbReference type="InterPro" id="IPR007016">
    <property type="entry name" value="O-antigen_ligase-rel_domated"/>
</dbReference>
<feature type="transmembrane region" description="Helical" evidence="5">
    <location>
        <begin position="131"/>
        <end position="153"/>
    </location>
</feature>
<feature type="transmembrane region" description="Helical" evidence="5">
    <location>
        <begin position="108"/>
        <end position="124"/>
    </location>
</feature>
<feature type="domain" description="DUF5935" evidence="7">
    <location>
        <begin position="3"/>
        <end position="187"/>
    </location>
</feature>
<keyword evidence="9" id="KW-1185">Reference proteome</keyword>
<dbReference type="Pfam" id="PF04932">
    <property type="entry name" value="Wzy_C"/>
    <property type="match status" value="1"/>
</dbReference>
<feature type="transmembrane region" description="Helical" evidence="5">
    <location>
        <begin position="330"/>
        <end position="349"/>
    </location>
</feature>
<feature type="transmembrane region" description="Helical" evidence="5">
    <location>
        <begin position="75"/>
        <end position="96"/>
    </location>
</feature>
<dbReference type="PANTHER" id="PTHR37422:SF13">
    <property type="entry name" value="LIPOPOLYSACCHARIDE BIOSYNTHESIS PROTEIN PA4999-RELATED"/>
    <property type="match status" value="1"/>
</dbReference>
<protein>
    <submittedName>
        <fullName evidence="8">O-glycosylation ligase, exosortase A system-associated</fullName>
    </submittedName>
</protein>
<evidence type="ECO:0000259" key="6">
    <source>
        <dbReference type="Pfam" id="PF04932"/>
    </source>
</evidence>
<dbReference type="GO" id="GO:0016874">
    <property type="term" value="F:ligase activity"/>
    <property type="evidence" value="ECO:0007669"/>
    <property type="project" value="UniProtKB-KW"/>
</dbReference>
<dbReference type="InterPro" id="IPR045979">
    <property type="entry name" value="DUF5935"/>
</dbReference>
<organism evidence="8 9">
    <name type="scientific">Fluctibacter corallii</name>
    <dbReference type="NCBI Taxonomy" id="2984329"/>
    <lineage>
        <taxon>Bacteria</taxon>
        <taxon>Pseudomonadati</taxon>
        <taxon>Pseudomonadota</taxon>
        <taxon>Gammaproteobacteria</taxon>
        <taxon>Alteromonadales</taxon>
        <taxon>Alteromonadaceae</taxon>
        <taxon>Fluctibacter</taxon>
    </lineage>
</organism>
<comment type="caution">
    <text evidence="8">The sequence shown here is derived from an EMBL/GenBank/DDBJ whole genome shotgun (WGS) entry which is preliminary data.</text>
</comment>
<sequence length="436" mass="49367">MFRDLFIVSVMGFFLTKALKKPYIGALLMLWLTYMNPHRLAPWSISYSLPLYAAAFGITFLSFLFMRDKNKYPTYFLNIMMLIFLAWGAVCTLAALEPQWATNELVRFTKIQLGITLLLFLMQGERKIKLMVLVITLSTAFYGIKGGIFTALTGGNFRVWGPPDSFIEGNNELAVALLMTIPLLFFMFMQASNKWIKRALILSILLCFISVVASYSRGAFLALIVTSFFLWTKSKYKLPLAALGMVLCLSAIPFIPSHWYERMDTIKTYEEDASAMGRINSWWLAFNVANDRITGGGFGHWGPTSFALYAPNPLAIHDAHSIYFEVLGEMGYPGLIMFLMMLYGNWSLAKRNIKLSKEHADLEWCATLSRMIQVSQMAYMSGGAFLGLAYWNMPYHLMVIMILVNMHVLNVLKQKAEQEAEHDTTTTPSPSKKASV</sequence>
<keyword evidence="3 5" id="KW-1133">Transmembrane helix</keyword>
<gene>
    <name evidence="8" type="ORF">OE749_15205</name>
</gene>
<feature type="transmembrane region" description="Helical" evidence="5">
    <location>
        <begin position="173"/>
        <end position="189"/>
    </location>
</feature>
<evidence type="ECO:0000256" key="4">
    <source>
        <dbReference type="ARBA" id="ARBA00023136"/>
    </source>
</evidence>
<evidence type="ECO:0000256" key="5">
    <source>
        <dbReference type="SAM" id="Phobius"/>
    </source>
</evidence>
<feature type="transmembrane region" description="Helical" evidence="5">
    <location>
        <begin position="201"/>
        <end position="230"/>
    </location>
</feature>
<comment type="subcellular location">
    <subcellularLocation>
        <location evidence="1">Membrane</location>
        <topology evidence="1">Multi-pass membrane protein</topology>
    </subcellularLocation>
</comment>
<dbReference type="EMBL" id="JAOWKX010000008">
    <property type="protein sequence ID" value="MCV2886040.1"/>
    <property type="molecule type" value="Genomic_DNA"/>
</dbReference>
<dbReference type="Proteomes" id="UP001652504">
    <property type="component" value="Unassembled WGS sequence"/>
</dbReference>
<dbReference type="RefSeq" id="WP_263713330.1">
    <property type="nucleotide sequence ID" value="NZ_JAOWKX010000008.1"/>
</dbReference>
<feature type="transmembrane region" description="Helical" evidence="5">
    <location>
        <begin position="44"/>
        <end position="66"/>
    </location>
</feature>
<keyword evidence="2 5" id="KW-0812">Transmembrane</keyword>
<dbReference type="PANTHER" id="PTHR37422">
    <property type="entry name" value="TEICHURONIC ACID BIOSYNTHESIS PROTEIN TUAE"/>
    <property type="match status" value="1"/>
</dbReference>
<evidence type="ECO:0000313" key="9">
    <source>
        <dbReference type="Proteomes" id="UP001652504"/>
    </source>
</evidence>
<name>A0ABT3ABR4_9ALTE</name>
<reference evidence="8 9" key="1">
    <citation type="submission" date="2022-10" db="EMBL/GenBank/DDBJ databases">
        <title>Aestuariibacter sp. AA17 isolated from Montipora capitata coral fragment.</title>
        <authorList>
            <person name="Emsley S.A."/>
            <person name="Pfannmuller K.M."/>
            <person name="Loughran R.M."/>
            <person name="Shlafstein M."/>
            <person name="Papke E."/>
            <person name="Saw J.H."/>
            <person name="Ushijima B."/>
            <person name="Videau P."/>
        </authorList>
    </citation>
    <scope>NUCLEOTIDE SEQUENCE [LARGE SCALE GENOMIC DNA]</scope>
    <source>
        <strain evidence="8 9">AA17</strain>
    </source>
</reference>
<keyword evidence="4 5" id="KW-0472">Membrane</keyword>
<evidence type="ECO:0000259" key="7">
    <source>
        <dbReference type="Pfam" id="PF19358"/>
    </source>
</evidence>
<dbReference type="NCBIfam" id="TIGR03097">
    <property type="entry name" value="PEP_O_lig_1"/>
    <property type="match status" value="1"/>
</dbReference>
<accession>A0ABT3ABR4</accession>
<evidence type="ECO:0000256" key="3">
    <source>
        <dbReference type="ARBA" id="ARBA00022989"/>
    </source>
</evidence>
<feature type="domain" description="O-antigen ligase-related" evidence="6">
    <location>
        <begin position="203"/>
        <end position="339"/>
    </location>
</feature>
<dbReference type="InterPro" id="IPR051533">
    <property type="entry name" value="WaaL-like"/>
</dbReference>